<evidence type="ECO:0000256" key="1">
    <source>
        <dbReference type="SAM" id="SignalP"/>
    </source>
</evidence>
<keyword evidence="3" id="KW-1185">Reference proteome</keyword>
<protein>
    <recommendedName>
        <fullName evidence="4">YD repeat-containing protein</fullName>
    </recommendedName>
</protein>
<gene>
    <name evidence="2" type="ORF">FAZ19_15790</name>
</gene>
<keyword evidence="1" id="KW-0732">Signal</keyword>
<feature type="signal peptide" evidence="1">
    <location>
        <begin position="1"/>
        <end position="24"/>
    </location>
</feature>
<dbReference type="EMBL" id="SUKA01000005">
    <property type="protein sequence ID" value="TJY63731.1"/>
    <property type="molecule type" value="Genomic_DNA"/>
</dbReference>
<name>A0A4U0GX35_9SPHI</name>
<proteinExistence type="predicted"/>
<organism evidence="2 3">
    <name type="scientific">Sphingobacterium alkalisoli</name>
    <dbReference type="NCBI Taxonomy" id="1874115"/>
    <lineage>
        <taxon>Bacteria</taxon>
        <taxon>Pseudomonadati</taxon>
        <taxon>Bacteroidota</taxon>
        <taxon>Sphingobacteriia</taxon>
        <taxon>Sphingobacteriales</taxon>
        <taxon>Sphingobacteriaceae</taxon>
        <taxon>Sphingobacterium</taxon>
    </lineage>
</organism>
<accession>A0A4U0GX35</accession>
<evidence type="ECO:0008006" key="4">
    <source>
        <dbReference type="Google" id="ProtNLM"/>
    </source>
</evidence>
<dbReference type="OrthoDB" id="680656at2"/>
<evidence type="ECO:0000313" key="2">
    <source>
        <dbReference type="EMBL" id="TJY63731.1"/>
    </source>
</evidence>
<sequence length="1163" mass="127656">MQYTSARKAILVLLACASNIIVYAQQLGGTETDSKLNPNGSSEGVSLSSIHVPNLYDGSTVVNIPIYSFRAATGGNFGVSLNYSTKGVKADQLASSAGLNWVLQTGGGSIQRIVKDIPDELFFGPISIYPDMGDWYGGYVDYNEIRGRYATTFETSAEAARTTVYRDKESDEFIVSAGGMSFTFYIGKSGALLTVPENRATIELLNAGNALSSWAQYLEDPLDLGFRITDVQGTQYYFKAGTEESKTLRSAYKSLNPQIVNYRYIAHWVIDKIILPNGSAIQYNYISRLDNSFYRNGNYVSEEGGSFAQIGYPGIYEGSGVAISSIEYPNDERVDFGYGGTERCDDNNPALKKITVTSGGNCMVYKLNHAYFLASVPGFTDEEAPYGTLPGKGSCNTMTYIPPNSTQPSNYRLDLTHRLKLLGIDLLDCAEENAEPYYTFEYDAMPLGVRGSGQDYFGYYNGKKATWGGSSFMPAGFSPDLSIPFHYVFNFDGVAYYGLDRTESLVFKKAGSLKKLKNATGGELEFIYEEHSGLSNPLANVLTLPSDPYFLGLNANDGLRLSRIMERERFRPGNERVTEYTYEQGQRFLTGGYFHSDQTMNELPGTGATHVSFNATYVSPHHLVNGANHGYGKVTAHTFGASFETSTQVTTFTNLQDASNGNAIRYKINAGAHHYFEVPFSNKQYLKDWEMGLPLTVTYYDGNGKITKAVENEYTFHTDSLSAISKQVLNTRQSLVQYDNAPFIATNWGANLGNIRDVRAFQDEYRPYSGTALLRKSTVRSYYSDNGFIIDSTLFAYDARNNLVEVTNRDSDGSFTQTKTIYNYAVGGQLPGTTLFNLTQAGLELVLGTERWKTITASQPLLLDASISTFAYDNGKIALKSMYELSINEPLTAAAYTGYQGGPNVPEPYQQVAQAFSGSPITYFDKTAEVIMVDEKGNPTESRMGKRGIYKAMIWDGPTGKKLAEVADCRLQDMAYSSFESGNKGRWTYDQGNVLSAGTVPGAVQISGSKVLKIVNTETNPIGVAGLDVSKEYEIGFWCTGGTPALAGAGLGNIALYNAYAPGNGWTYYKARFQPQNSDPVGLVSSGTPSSPFIYYIDDIRLHPVGASMVSMTYGPLLGISSETDSRGRISYIEYDNFGRVQLVRDQEGNILSKKKYVVNGAD</sequence>
<evidence type="ECO:0000313" key="3">
    <source>
        <dbReference type="Proteomes" id="UP000309872"/>
    </source>
</evidence>
<comment type="caution">
    <text evidence="2">The sequence shown here is derived from an EMBL/GenBank/DDBJ whole genome shotgun (WGS) entry which is preliminary data.</text>
</comment>
<dbReference type="RefSeq" id="WP_136821723.1">
    <property type="nucleotide sequence ID" value="NZ_BMJX01000005.1"/>
</dbReference>
<dbReference type="AlphaFoldDB" id="A0A4U0GX35"/>
<feature type="chain" id="PRO_5020798413" description="YD repeat-containing protein" evidence="1">
    <location>
        <begin position="25"/>
        <end position="1163"/>
    </location>
</feature>
<reference evidence="2 3" key="1">
    <citation type="submission" date="2019-04" db="EMBL/GenBank/DDBJ databases">
        <title>Sphingobacterium olei sp. nov., isolated from oil-contaminated soil.</title>
        <authorList>
            <person name="Liu B."/>
        </authorList>
    </citation>
    <scope>NUCLEOTIDE SEQUENCE [LARGE SCALE GENOMIC DNA]</scope>
    <source>
        <strain evidence="2 3">Y3L14</strain>
    </source>
</reference>
<dbReference type="Proteomes" id="UP000309872">
    <property type="component" value="Unassembled WGS sequence"/>
</dbReference>